<evidence type="ECO:0000313" key="2">
    <source>
        <dbReference type="EMBL" id="AFM23439.1"/>
    </source>
</evidence>
<dbReference type="KEGG" id="dti:Desti_0713"/>
<dbReference type="eggNOG" id="COG3415">
    <property type="taxonomic scope" value="Bacteria"/>
</dbReference>
<dbReference type="Proteomes" id="UP000006055">
    <property type="component" value="Chromosome"/>
</dbReference>
<dbReference type="HOGENOM" id="CLU_041125_6_0_7"/>
<reference evidence="3" key="1">
    <citation type="submission" date="2012-06" db="EMBL/GenBank/DDBJ databases">
        <title>Complete sequence of chromosome of Desulfomonile tiedjei DSM 6799.</title>
        <authorList>
            <person name="Lucas S."/>
            <person name="Copeland A."/>
            <person name="Lapidus A."/>
            <person name="Glavina del Rio T."/>
            <person name="Dalin E."/>
            <person name="Tice H."/>
            <person name="Bruce D."/>
            <person name="Goodwin L."/>
            <person name="Pitluck S."/>
            <person name="Peters L."/>
            <person name="Ovchinnikova G."/>
            <person name="Zeytun A."/>
            <person name="Lu M."/>
            <person name="Kyrpides N."/>
            <person name="Mavromatis K."/>
            <person name="Ivanova N."/>
            <person name="Brettin T."/>
            <person name="Detter J.C."/>
            <person name="Han C."/>
            <person name="Larimer F."/>
            <person name="Land M."/>
            <person name="Hauser L."/>
            <person name="Markowitz V."/>
            <person name="Cheng J.-F."/>
            <person name="Hugenholtz P."/>
            <person name="Woyke T."/>
            <person name="Wu D."/>
            <person name="Spring S."/>
            <person name="Schroeder M."/>
            <person name="Brambilla E."/>
            <person name="Klenk H.-P."/>
            <person name="Eisen J.A."/>
        </authorList>
    </citation>
    <scope>NUCLEOTIDE SEQUENCE [LARGE SCALE GENOMIC DNA]</scope>
    <source>
        <strain evidence="3">ATCC 49306 / DSM 6799 / DCB-1</strain>
    </source>
</reference>
<dbReference type="Pfam" id="PF13565">
    <property type="entry name" value="HTH_32"/>
    <property type="match status" value="1"/>
</dbReference>
<feature type="region of interest" description="Disordered" evidence="1">
    <location>
        <begin position="167"/>
        <end position="187"/>
    </location>
</feature>
<sequence length="187" mass="21012">MARKSIPLSMSRNQRKLLETWVRAKTIPQRVFFRARICLLAADGLSNTAIAQELNTCRPTVLLWKRRFEKHGPDGLTKDAPRGPSPKKIAREKVRAIMEATLYTDPPNGNRWTTRTLAEAQGVSNATVARIWKAHGYKPHRRKTGNASRSNELKVRSGVMSLLRGVPRGRTSTQSVSPEFAGKKRTN</sequence>
<dbReference type="SUPFAM" id="SSF46689">
    <property type="entry name" value="Homeodomain-like"/>
    <property type="match status" value="1"/>
</dbReference>
<evidence type="ECO:0000313" key="3">
    <source>
        <dbReference type="Proteomes" id="UP000006055"/>
    </source>
</evidence>
<organism evidence="2 3">
    <name type="scientific">Desulfomonile tiedjei (strain ATCC 49306 / DSM 6799 / DCB-1)</name>
    <dbReference type="NCBI Taxonomy" id="706587"/>
    <lineage>
        <taxon>Bacteria</taxon>
        <taxon>Pseudomonadati</taxon>
        <taxon>Thermodesulfobacteriota</taxon>
        <taxon>Desulfomonilia</taxon>
        <taxon>Desulfomonilales</taxon>
        <taxon>Desulfomonilaceae</taxon>
        <taxon>Desulfomonile</taxon>
    </lineage>
</organism>
<evidence type="ECO:0000256" key="1">
    <source>
        <dbReference type="SAM" id="MobiDB-lite"/>
    </source>
</evidence>
<dbReference type="EMBL" id="CP003360">
    <property type="protein sequence ID" value="AFM23439.1"/>
    <property type="molecule type" value="Genomic_DNA"/>
</dbReference>
<dbReference type="OrthoDB" id="165456at2"/>
<dbReference type="RefSeq" id="WP_014808595.1">
    <property type="nucleotide sequence ID" value="NC_018025.1"/>
</dbReference>
<dbReference type="InterPro" id="IPR009057">
    <property type="entry name" value="Homeodomain-like_sf"/>
</dbReference>
<keyword evidence="3" id="KW-1185">Reference proteome</keyword>
<accession>I4C1J8</accession>
<gene>
    <name evidence="2" type="ordered locus">Desti_0713</name>
</gene>
<evidence type="ECO:0008006" key="4">
    <source>
        <dbReference type="Google" id="ProtNLM"/>
    </source>
</evidence>
<protein>
    <recommendedName>
        <fullName evidence="4">Helix-turn-helix domain-containing protein</fullName>
    </recommendedName>
</protein>
<proteinExistence type="predicted"/>
<name>I4C1J8_DESTA</name>
<dbReference type="AlphaFoldDB" id="I4C1J8"/>